<feature type="transmembrane region" description="Helical" evidence="1">
    <location>
        <begin position="6"/>
        <end position="22"/>
    </location>
</feature>
<dbReference type="GeneID" id="13993730"/>
<evidence type="ECO:0000313" key="2">
    <source>
        <dbReference type="EMBL" id="AFC21297.1"/>
    </source>
</evidence>
<evidence type="ECO:0000256" key="1">
    <source>
        <dbReference type="SAM" id="Phobius"/>
    </source>
</evidence>
<gene>
    <name evidence="2" type="ORF">GAP31_115</name>
</gene>
<keyword evidence="3" id="KW-1185">Reference proteome</keyword>
<sequence length="111" mass="12109">MIYTIFLIWSLFGLSLCTYSWLKGEDTVADPKSFGVFLVLAMIEGMMLVTTLIPPSAGLFAGCLFGFWLFRHLLAAKAIINGKVCKNKSLGYGILINAIFVGLVTISYFGG</sequence>
<name>K4F6S3_9CAUD</name>
<keyword evidence="1" id="KW-0472">Membrane</keyword>
<dbReference type="RefSeq" id="YP_006986952.1">
    <property type="nucleotide sequence ID" value="NC_019400.1"/>
</dbReference>
<dbReference type="EMBL" id="JN882284">
    <property type="protein sequence ID" value="AFC21297.1"/>
    <property type="molecule type" value="Genomic_DNA"/>
</dbReference>
<keyword evidence="1" id="KW-0812">Transmembrane</keyword>
<organism evidence="2 3">
    <name type="scientific">Cronobacter phage vB_CsaM_GAP31</name>
    <dbReference type="NCBI Taxonomy" id="1141135"/>
    <lineage>
        <taxon>Viruses</taxon>
        <taxon>Duplodnaviria</taxon>
        <taxon>Heunggongvirae</taxon>
        <taxon>Uroviricota</taxon>
        <taxon>Caudoviricetes</taxon>
        <taxon>Vequintavirinae</taxon>
        <taxon>Seunavirus</taxon>
        <taxon>Seunavirus GAP31</taxon>
    </lineage>
</organism>
<dbReference type="KEGG" id="vg:13993730"/>
<proteinExistence type="predicted"/>
<protein>
    <submittedName>
        <fullName evidence="2">Uncharacterized protein</fullName>
    </submittedName>
</protein>
<reference evidence="2 3" key="1">
    <citation type="journal article" date="2012" name="J. Virol.">
        <title>Genome Sequence of Cronobacter sakazakii Myovirus vB_CsaM_GAP31.</title>
        <authorList>
            <person name="Abbasifar R."/>
            <person name="Kropinski A.M."/>
            <person name="Sabour P.M."/>
            <person name="Ackermann H.W."/>
            <person name="Alanis Villa A."/>
            <person name="Abbasifar A."/>
            <person name="Griffiths M.W."/>
        </authorList>
    </citation>
    <scope>NUCLEOTIDE SEQUENCE [LARGE SCALE GENOMIC DNA]</scope>
</reference>
<dbReference type="OrthoDB" id="26296at10239"/>
<accession>K4F6S3</accession>
<evidence type="ECO:0000313" key="3">
    <source>
        <dbReference type="Proteomes" id="UP000000458"/>
    </source>
</evidence>
<feature type="transmembrane region" description="Helical" evidence="1">
    <location>
        <begin position="92"/>
        <end position="110"/>
    </location>
</feature>
<keyword evidence="1" id="KW-1133">Transmembrane helix</keyword>
<dbReference type="Proteomes" id="UP000000458">
    <property type="component" value="Segment"/>
</dbReference>